<dbReference type="InterPro" id="IPR007085">
    <property type="entry name" value="DNA/pantothenate-metab_flavo_C"/>
</dbReference>
<dbReference type="NCBIfam" id="TIGR00521">
    <property type="entry name" value="coaBC_dfp"/>
    <property type="match status" value="1"/>
</dbReference>
<dbReference type="Pfam" id="PF04127">
    <property type="entry name" value="DFP"/>
    <property type="match status" value="1"/>
</dbReference>
<reference evidence="7 8" key="1">
    <citation type="submission" date="2018-09" db="EMBL/GenBank/DDBJ databases">
        <authorList>
            <consortium name="Pathogen Informatics"/>
        </authorList>
    </citation>
    <scope>NUCLEOTIDE SEQUENCE [LARGE SCALE GENOMIC DNA]</scope>
    <source>
        <strain evidence="7 8">OH-22767</strain>
    </source>
</reference>
<keyword evidence="3" id="KW-0479">Metal-binding</keyword>
<dbReference type="HAMAP" id="MF_02225">
    <property type="entry name" value="CoaBC"/>
    <property type="match status" value="1"/>
</dbReference>
<comment type="function">
    <text evidence="4">Catalyzes two steps in the biosynthesis of coenzyme A. In the first step cysteine is conjugated to 4'-phosphopantothenate to form 4-phosphopantothenoylcysteine, in the latter compound is decarboxylated to form 4'-phosphopantotheine.</text>
</comment>
<keyword evidence="3" id="KW-0511">Multifunctional enzyme</keyword>
<dbReference type="PANTHER" id="PTHR14359">
    <property type="entry name" value="HOMO-OLIGOMERIC FLAVIN CONTAINING CYS DECARBOXYLASE FAMILY"/>
    <property type="match status" value="1"/>
</dbReference>
<evidence type="ECO:0000313" key="8">
    <source>
        <dbReference type="Proteomes" id="UP000262142"/>
    </source>
</evidence>
<feature type="domain" description="Flavoprotein" evidence="5">
    <location>
        <begin position="6"/>
        <end position="173"/>
    </location>
</feature>
<dbReference type="InterPro" id="IPR005252">
    <property type="entry name" value="CoaBC"/>
</dbReference>
<feature type="binding site" evidence="3">
    <location>
        <begin position="305"/>
        <end position="308"/>
    </location>
    <ligand>
        <name>CTP</name>
        <dbReference type="ChEBI" id="CHEBI:37563"/>
    </ligand>
</feature>
<feature type="binding site" evidence="3">
    <location>
        <position position="289"/>
    </location>
    <ligand>
        <name>CTP</name>
        <dbReference type="ChEBI" id="CHEBI:37563"/>
    </ligand>
</feature>
<evidence type="ECO:0000313" key="7">
    <source>
        <dbReference type="EMBL" id="SZD71641.1"/>
    </source>
</evidence>
<dbReference type="EC" id="4.1.1.36" evidence="3"/>
<dbReference type="RefSeq" id="WP_119059104.1">
    <property type="nucleotide sequence ID" value="NZ_UNSC01000002.1"/>
</dbReference>
<dbReference type="AlphaFoldDB" id="A0A383TXM5"/>
<evidence type="ECO:0000259" key="5">
    <source>
        <dbReference type="Pfam" id="PF02441"/>
    </source>
</evidence>
<dbReference type="SUPFAM" id="SSF102645">
    <property type="entry name" value="CoaB-like"/>
    <property type="match status" value="1"/>
</dbReference>
<comment type="catalytic activity">
    <reaction evidence="3 4">
        <text>(R)-4'-phosphopantothenate + L-cysteine + CTP = N-[(R)-4-phosphopantothenoyl]-L-cysteine + CMP + diphosphate + H(+)</text>
        <dbReference type="Rhea" id="RHEA:19397"/>
        <dbReference type="ChEBI" id="CHEBI:10986"/>
        <dbReference type="ChEBI" id="CHEBI:15378"/>
        <dbReference type="ChEBI" id="CHEBI:33019"/>
        <dbReference type="ChEBI" id="CHEBI:35235"/>
        <dbReference type="ChEBI" id="CHEBI:37563"/>
        <dbReference type="ChEBI" id="CHEBI:59458"/>
        <dbReference type="ChEBI" id="CHEBI:60377"/>
        <dbReference type="EC" id="6.3.2.5"/>
    </reaction>
</comment>
<evidence type="ECO:0000256" key="3">
    <source>
        <dbReference type="HAMAP-Rule" id="MF_02225"/>
    </source>
</evidence>
<comment type="catalytic activity">
    <reaction evidence="3 4">
        <text>N-[(R)-4-phosphopantothenoyl]-L-cysteine + H(+) = (R)-4'-phosphopantetheine + CO2</text>
        <dbReference type="Rhea" id="RHEA:16793"/>
        <dbReference type="ChEBI" id="CHEBI:15378"/>
        <dbReference type="ChEBI" id="CHEBI:16526"/>
        <dbReference type="ChEBI" id="CHEBI:59458"/>
        <dbReference type="ChEBI" id="CHEBI:61723"/>
        <dbReference type="EC" id="4.1.1.36"/>
    </reaction>
</comment>
<evidence type="ECO:0000256" key="1">
    <source>
        <dbReference type="ARBA" id="ARBA00022793"/>
    </source>
</evidence>
<feature type="region of interest" description="Phosphopantothenate--cysteine ligase" evidence="3">
    <location>
        <begin position="190"/>
        <end position="396"/>
    </location>
</feature>
<comment type="similarity">
    <text evidence="3 4">In the C-terminal section; belongs to the PPC synthetase family.</text>
</comment>
<keyword evidence="2 3" id="KW-0456">Lyase</keyword>
<keyword evidence="3 4" id="KW-0288">FMN</keyword>
<feature type="binding site" evidence="3">
    <location>
        <position position="323"/>
    </location>
    <ligand>
        <name>CTP</name>
        <dbReference type="ChEBI" id="CHEBI:37563"/>
    </ligand>
</feature>
<feature type="domain" description="DNA/pantothenate metabolism flavoprotein C-terminal" evidence="6">
    <location>
        <begin position="185"/>
        <end position="394"/>
    </location>
</feature>
<evidence type="ECO:0000256" key="4">
    <source>
        <dbReference type="RuleBase" id="RU364078"/>
    </source>
</evidence>
<dbReference type="GO" id="GO:0015941">
    <property type="term" value="P:pantothenate catabolic process"/>
    <property type="evidence" value="ECO:0007669"/>
    <property type="project" value="InterPro"/>
</dbReference>
<feature type="binding site" evidence="3">
    <location>
        <position position="337"/>
    </location>
    <ligand>
        <name>CTP</name>
        <dbReference type="ChEBI" id="CHEBI:37563"/>
    </ligand>
</feature>
<comment type="pathway">
    <text evidence="3 4">Cofactor biosynthesis; coenzyme A biosynthesis; CoA from (R)-pantothenate: step 2/5.</text>
</comment>
<dbReference type="GO" id="GO:0010181">
    <property type="term" value="F:FMN binding"/>
    <property type="evidence" value="ECO:0007669"/>
    <property type="project" value="UniProtKB-UniRule"/>
</dbReference>
<comment type="cofactor">
    <cofactor evidence="3">
        <name>Mg(2+)</name>
        <dbReference type="ChEBI" id="CHEBI:18420"/>
    </cofactor>
</comment>
<keyword evidence="1 3" id="KW-0210">Decarboxylase</keyword>
<dbReference type="InterPro" id="IPR035929">
    <property type="entry name" value="CoaB-like_sf"/>
</dbReference>
<accession>A0A383TXM5</accession>
<keyword evidence="3 4" id="KW-0285">Flavoprotein</keyword>
<dbReference type="OrthoDB" id="9802554at2"/>
<comment type="pathway">
    <text evidence="3 4">Cofactor biosynthesis; coenzyme A biosynthesis; CoA from (R)-pantothenate: step 3/5.</text>
</comment>
<keyword evidence="3 4" id="KW-0436">Ligase</keyword>
<name>A0A383TXM5_9FLAO</name>
<evidence type="ECO:0000256" key="2">
    <source>
        <dbReference type="ARBA" id="ARBA00023239"/>
    </source>
</evidence>
<comment type="similarity">
    <text evidence="3 4">In the N-terminal section; belongs to the HFCD (homo-oligomeric flavin containing Cys decarboxylase) superfamily.</text>
</comment>
<sequence>MSLAGKKILIGVCGGIAAYKIPLLVRLLKKNKAEVRVVMTASAIEFVSPLTLSVLSESKVLYEFQDEKHQWNNHVELGLWADVFLVAPATAKTISAMAHGYADNLLLTTYLSARCPVFVAPAMDLDMYSHLSTKKNLEKLAQFGNHIIESTEGELASGLVGKGRMEEPEKIFLSLQKFFENKERLKGKKILITAGPTHEKIDPVRFFGNHSTGKMGYAIAKVAADNGAEVKLISGPVHLKLEHKNIEIISVESALQMYDEVERNFDSCDVAIMTAAVADYRPEQVAAQKIKKEDELLNLKLIKNPDILKEMGKRKKHQLLIGFALETQNAVENAQKKLTKKNADLIVLNSLENQGAGFAHATNQVDFVTPEGVQHFDLKLKSEVAEDIINFIIENM</sequence>
<comment type="cofactor">
    <cofactor evidence="3">
        <name>FMN</name>
        <dbReference type="ChEBI" id="CHEBI:58210"/>
    </cofactor>
    <text evidence="3">Binds 1 FMN per subunit.</text>
</comment>
<dbReference type="GO" id="GO:0004633">
    <property type="term" value="F:phosphopantothenoylcysteine decarboxylase activity"/>
    <property type="evidence" value="ECO:0007669"/>
    <property type="project" value="UniProtKB-UniRule"/>
</dbReference>
<gene>
    <name evidence="3 7" type="primary">coaBC</name>
    <name evidence="7" type="ORF">SAMEA104719789_00682</name>
</gene>
<dbReference type="GO" id="GO:0015937">
    <property type="term" value="P:coenzyme A biosynthetic process"/>
    <property type="evidence" value="ECO:0007669"/>
    <property type="project" value="UniProtKB-UniRule"/>
</dbReference>
<dbReference type="Pfam" id="PF02441">
    <property type="entry name" value="Flavoprotein"/>
    <property type="match status" value="1"/>
</dbReference>
<dbReference type="Gene3D" id="3.40.50.10300">
    <property type="entry name" value="CoaB-like"/>
    <property type="match status" value="1"/>
</dbReference>
<dbReference type="GO" id="GO:0046872">
    <property type="term" value="F:metal ion binding"/>
    <property type="evidence" value="ECO:0007669"/>
    <property type="project" value="UniProtKB-KW"/>
</dbReference>
<dbReference type="GO" id="GO:0071513">
    <property type="term" value="C:phosphopantothenoylcysteine decarboxylase complex"/>
    <property type="evidence" value="ECO:0007669"/>
    <property type="project" value="TreeGrafter"/>
</dbReference>
<dbReference type="SUPFAM" id="SSF52507">
    <property type="entry name" value="Homo-oligomeric flavin-containing Cys decarboxylases, HFCD"/>
    <property type="match status" value="1"/>
</dbReference>
<comment type="function">
    <text evidence="3">Catalyzes two sequential steps in the biosynthesis of coenzyme A. In the first step cysteine is conjugated to 4'-phosphopantothenate to form 4-phosphopantothenoylcysteine. In the second step the latter compound is decarboxylated to form 4'-phosphopantotheine.</text>
</comment>
<organism evidence="7 8">
    <name type="scientific">Candidatus Ornithobacterium hominis</name>
    <dbReference type="NCBI Taxonomy" id="2497989"/>
    <lineage>
        <taxon>Bacteria</taxon>
        <taxon>Pseudomonadati</taxon>
        <taxon>Bacteroidota</taxon>
        <taxon>Flavobacteriia</taxon>
        <taxon>Flavobacteriales</taxon>
        <taxon>Weeksellaceae</taxon>
        <taxon>Ornithobacterium</taxon>
    </lineage>
</organism>
<dbReference type="EC" id="6.3.2.5" evidence="3"/>
<dbReference type="InterPro" id="IPR003382">
    <property type="entry name" value="Flavoprotein"/>
</dbReference>
<keyword evidence="8" id="KW-1185">Reference proteome</keyword>
<evidence type="ECO:0000259" key="6">
    <source>
        <dbReference type="Pfam" id="PF04127"/>
    </source>
</evidence>
<dbReference type="PANTHER" id="PTHR14359:SF6">
    <property type="entry name" value="PHOSPHOPANTOTHENOYLCYSTEINE DECARBOXYLASE"/>
    <property type="match status" value="1"/>
</dbReference>
<feature type="binding site" evidence="3">
    <location>
        <position position="341"/>
    </location>
    <ligand>
        <name>CTP</name>
        <dbReference type="ChEBI" id="CHEBI:37563"/>
    </ligand>
</feature>
<dbReference type="Proteomes" id="UP000262142">
    <property type="component" value="Unassembled WGS sequence"/>
</dbReference>
<dbReference type="Gene3D" id="3.40.50.1950">
    <property type="entry name" value="Flavin prenyltransferase-like"/>
    <property type="match status" value="1"/>
</dbReference>
<dbReference type="UniPathway" id="UPA00241">
    <property type="reaction ID" value="UER00353"/>
</dbReference>
<dbReference type="EMBL" id="UNSC01000002">
    <property type="protein sequence ID" value="SZD71641.1"/>
    <property type="molecule type" value="Genomic_DNA"/>
</dbReference>
<dbReference type="GO" id="GO:0004632">
    <property type="term" value="F:phosphopantothenate--cysteine ligase activity"/>
    <property type="evidence" value="ECO:0007669"/>
    <property type="project" value="UniProtKB-UniRule"/>
</dbReference>
<comment type="caution">
    <text evidence="3">Lacks conserved residue(s) required for the propagation of feature annotation.</text>
</comment>
<dbReference type="InterPro" id="IPR036551">
    <property type="entry name" value="Flavin_trans-like"/>
</dbReference>
<proteinExistence type="inferred from homology"/>
<keyword evidence="3" id="KW-0460">Magnesium</keyword>
<feature type="region of interest" description="Phosphopantothenoylcysteine decarboxylase" evidence="3">
    <location>
        <begin position="1"/>
        <end position="189"/>
    </location>
</feature>
<feature type="binding site" evidence="3">
    <location>
        <position position="279"/>
    </location>
    <ligand>
        <name>CTP</name>
        <dbReference type="ChEBI" id="CHEBI:37563"/>
    </ligand>
</feature>
<protein>
    <recommendedName>
        <fullName evidence="3">Coenzyme A biosynthesis bifunctional protein CoaBC</fullName>
    </recommendedName>
    <alternativeName>
        <fullName evidence="3">DNA/pantothenate metabolism flavoprotein</fullName>
    </alternativeName>
    <alternativeName>
        <fullName evidence="3">Phosphopantothenoylcysteine synthetase/decarboxylase</fullName>
        <shortName evidence="3">PPCS-PPCDC</shortName>
    </alternativeName>
    <domain>
        <recommendedName>
            <fullName evidence="3">Phosphopantothenoylcysteine decarboxylase</fullName>
            <shortName evidence="3">PPC decarboxylase</shortName>
            <shortName evidence="3">PPC-DC</shortName>
            <ecNumber evidence="3">4.1.1.36</ecNumber>
        </recommendedName>
        <alternativeName>
            <fullName evidence="3">CoaC</fullName>
        </alternativeName>
    </domain>
    <domain>
        <recommendedName>
            <fullName evidence="3">Phosphopantothenate--cysteine ligase</fullName>
            <ecNumber evidence="3">6.3.2.5</ecNumber>
        </recommendedName>
        <alternativeName>
            <fullName evidence="3">CoaB</fullName>
        </alternativeName>
        <alternativeName>
            <fullName evidence="3">Phosphopantothenoylcysteine synthetase</fullName>
            <shortName evidence="3">PPC synthetase</shortName>
            <shortName evidence="3">PPC-S</shortName>
        </alternativeName>
    </domain>
</protein>